<dbReference type="AlphaFoldDB" id="A0A139X2X8"/>
<reference evidence="1 2" key="1">
    <citation type="journal article" date="2013" name="Genome Biol. Evol.">
        <title>Genomes of Stigonematalean cyanobacteria (subsection V) and the evolution of oxygenic photosynthesis from prokaryotes to plastids.</title>
        <authorList>
            <person name="Dagan T."/>
            <person name="Roettger M."/>
            <person name="Stucken K."/>
            <person name="Landan G."/>
            <person name="Koch R."/>
            <person name="Major P."/>
            <person name="Gould S.B."/>
            <person name="Goremykin V.V."/>
            <person name="Rippka R."/>
            <person name="Tandeau de Marsac N."/>
            <person name="Gugger M."/>
            <person name="Lockhart P.J."/>
            <person name="Allen J.F."/>
            <person name="Brune I."/>
            <person name="Maus I."/>
            <person name="Puhler A."/>
            <person name="Martin W.F."/>
        </authorList>
    </citation>
    <scope>NUCLEOTIDE SEQUENCE [LARGE SCALE GENOMIC DNA]</scope>
    <source>
        <strain evidence="1 2">PCC 7110</strain>
    </source>
</reference>
<name>A0A139X2X8_9CYAN</name>
<keyword evidence="2" id="KW-1185">Reference proteome</keyword>
<comment type="caution">
    <text evidence="1">The sequence shown here is derived from an EMBL/GenBank/DDBJ whole genome shotgun (WGS) entry which is preliminary data.</text>
</comment>
<protein>
    <submittedName>
        <fullName evidence="1">Uncharacterized protein</fullName>
    </submittedName>
</protein>
<gene>
    <name evidence="1" type="ORF">WA1_34295</name>
</gene>
<dbReference type="OrthoDB" id="574698at2"/>
<organism evidence="1 2">
    <name type="scientific">Scytonema hofmannii PCC 7110</name>
    <dbReference type="NCBI Taxonomy" id="128403"/>
    <lineage>
        <taxon>Bacteria</taxon>
        <taxon>Bacillati</taxon>
        <taxon>Cyanobacteriota</taxon>
        <taxon>Cyanophyceae</taxon>
        <taxon>Nostocales</taxon>
        <taxon>Scytonemataceae</taxon>
        <taxon>Scytonema</taxon>
    </lineage>
</organism>
<sequence length="85" mass="9630">MQSALRIETKVLPGNKIEINLPADTNSTSVGQTIEVIVLLPEQKSAQERQSILQLLEEIHKQRPVGRSVEEINRDLQAERDAWDN</sequence>
<accession>A0A139X2X8</accession>
<dbReference type="Proteomes" id="UP000076925">
    <property type="component" value="Unassembled WGS sequence"/>
</dbReference>
<dbReference type="EMBL" id="ANNX02000036">
    <property type="protein sequence ID" value="KYC39059.1"/>
    <property type="molecule type" value="Genomic_DNA"/>
</dbReference>
<dbReference type="STRING" id="128403.WA1_34295"/>
<proteinExistence type="predicted"/>
<dbReference type="RefSeq" id="WP_017743540.1">
    <property type="nucleotide sequence ID" value="NZ_KQ976354.1"/>
</dbReference>
<evidence type="ECO:0000313" key="1">
    <source>
        <dbReference type="EMBL" id="KYC39059.1"/>
    </source>
</evidence>
<evidence type="ECO:0000313" key="2">
    <source>
        <dbReference type="Proteomes" id="UP000076925"/>
    </source>
</evidence>